<reference evidence="1 2" key="1">
    <citation type="submission" date="2019-01" db="EMBL/GenBank/DDBJ databases">
        <authorList>
            <person name="Chen W.-M."/>
        </authorList>
    </citation>
    <scope>NUCLEOTIDE SEQUENCE [LARGE SCALE GENOMIC DNA]</scope>
    <source>
        <strain evidence="1 2">YBJ-36</strain>
    </source>
</reference>
<gene>
    <name evidence="1" type="ORF">EOD41_13880</name>
</gene>
<keyword evidence="2" id="KW-1185">Reference proteome</keyword>
<proteinExistence type="predicted"/>
<sequence length="107" mass="12895">MANLKQKVLAIEVQIKQLVKQYCTENYWITHYGSFDIHPKHLVYWICVKSDKMKASLEQNTILNEQLRFVLRDNDYPEEGINHVHIGFESQETVDRESDGNWWFHWK</sequence>
<evidence type="ECO:0000313" key="1">
    <source>
        <dbReference type="EMBL" id="RVU00046.1"/>
    </source>
</evidence>
<dbReference type="Proteomes" id="UP000282759">
    <property type="component" value="Unassembled WGS sequence"/>
</dbReference>
<dbReference type="AlphaFoldDB" id="A0A437MQZ1"/>
<dbReference type="EMBL" id="SACK01000006">
    <property type="protein sequence ID" value="RVU00046.1"/>
    <property type="molecule type" value="Genomic_DNA"/>
</dbReference>
<evidence type="ECO:0000313" key="2">
    <source>
        <dbReference type="Proteomes" id="UP000282759"/>
    </source>
</evidence>
<name>A0A437MQZ1_9SPHI</name>
<dbReference type="RefSeq" id="WP_127705918.1">
    <property type="nucleotide sequence ID" value="NZ_SACK01000006.1"/>
</dbReference>
<dbReference type="OrthoDB" id="1454315at2"/>
<organism evidence="1 2">
    <name type="scientific">Mucilaginibacter limnophilus</name>
    <dbReference type="NCBI Taxonomy" id="1932778"/>
    <lineage>
        <taxon>Bacteria</taxon>
        <taxon>Pseudomonadati</taxon>
        <taxon>Bacteroidota</taxon>
        <taxon>Sphingobacteriia</taxon>
        <taxon>Sphingobacteriales</taxon>
        <taxon>Sphingobacteriaceae</taxon>
        <taxon>Mucilaginibacter</taxon>
    </lineage>
</organism>
<accession>A0A437MQZ1</accession>
<comment type="caution">
    <text evidence="1">The sequence shown here is derived from an EMBL/GenBank/DDBJ whole genome shotgun (WGS) entry which is preliminary data.</text>
</comment>
<protein>
    <submittedName>
        <fullName evidence="1">Uncharacterized protein</fullName>
    </submittedName>
</protein>